<feature type="domain" description="PX" evidence="2">
    <location>
        <begin position="332"/>
        <end position="447"/>
    </location>
</feature>
<evidence type="ECO:0000313" key="3">
    <source>
        <dbReference type="EMBL" id="PNW86716.1"/>
    </source>
</evidence>
<feature type="compositionally biased region" description="Low complexity" evidence="1">
    <location>
        <begin position="49"/>
        <end position="69"/>
    </location>
</feature>
<dbReference type="GO" id="GO:0035091">
    <property type="term" value="F:phosphatidylinositol binding"/>
    <property type="evidence" value="ECO:0007669"/>
    <property type="project" value="InterPro"/>
</dbReference>
<dbReference type="Gene3D" id="1.20.1270.60">
    <property type="entry name" value="Arfaptin homology (AH) domain/BAR domain"/>
    <property type="match status" value="1"/>
</dbReference>
<feature type="compositionally biased region" description="Low complexity" evidence="1">
    <location>
        <begin position="99"/>
        <end position="129"/>
    </location>
</feature>
<dbReference type="KEGG" id="cre:CHLRE_02g095102v5"/>
<keyword evidence="4" id="KW-1185">Reference proteome</keyword>
<dbReference type="GO" id="GO:0016020">
    <property type="term" value="C:membrane"/>
    <property type="evidence" value="ECO:0000318"/>
    <property type="project" value="GO_Central"/>
</dbReference>
<dbReference type="ExpressionAtlas" id="A0A2K3E1S3">
    <property type="expression patterns" value="baseline"/>
</dbReference>
<dbReference type="Gramene" id="PNW86716">
    <property type="protein sequence ID" value="PNW86716"/>
    <property type="gene ID" value="CHLRE_02g095102v5"/>
</dbReference>
<feature type="region of interest" description="Disordered" evidence="1">
    <location>
        <begin position="264"/>
        <end position="309"/>
    </location>
</feature>
<protein>
    <recommendedName>
        <fullName evidence="2">PX domain-containing protein</fullName>
    </recommendedName>
</protein>
<proteinExistence type="predicted"/>
<dbReference type="OrthoDB" id="271164at2759"/>
<dbReference type="GeneID" id="5726772"/>
<dbReference type="InterPro" id="IPR027267">
    <property type="entry name" value="AH/BAR_dom_sf"/>
</dbReference>
<feature type="compositionally biased region" description="Gly residues" evidence="1">
    <location>
        <begin position="70"/>
        <end position="79"/>
    </location>
</feature>
<evidence type="ECO:0000256" key="1">
    <source>
        <dbReference type="SAM" id="MobiDB-lite"/>
    </source>
</evidence>
<dbReference type="PANTHER" id="PTHR46757">
    <property type="entry name" value="SORTING NEXIN-RELATED"/>
    <property type="match status" value="1"/>
</dbReference>
<dbReference type="EMBL" id="CM008963">
    <property type="protein sequence ID" value="PNW86716.1"/>
    <property type="molecule type" value="Genomic_DNA"/>
</dbReference>
<evidence type="ECO:0000313" key="4">
    <source>
        <dbReference type="Proteomes" id="UP000006906"/>
    </source>
</evidence>
<dbReference type="Pfam" id="PF00787">
    <property type="entry name" value="PX"/>
    <property type="match status" value="1"/>
</dbReference>
<feature type="region of interest" description="Disordered" evidence="1">
    <location>
        <begin position="1"/>
        <end position="150"/>
    </location>
</feature>
<sequence length="835" mass="82815">MFRDPLAGPEPDANTSGTPPEQLKGNDASAPAPGAPPAPTASEYDSFMSARSTAANATASSSYMTAPPHGAGGAGGSGGATATAAAPAPGNPFRRLPDRPAAAADPTPASSGPGSTGDLSNPFGATAAAAPPPPRAEPVHDPLSFGDAAGGAGGGNGYGYDTAFAMPSDLYDTPDHATASQPQPQRLPPLYDFTREFSRALPVSEDPISPPGTSAAAVPTRYDDSFSYSYMSGGGGGGSGTGMAAGGGAAGAAGAAAPGGFENPFADGGASSDTADAAPQKMSMSGAGGSAGAGPSGAAHRHTGSASSSAAVAAGSPHSYAAAALLTNTVTVHSPRKAVAPSRIPGLSDPYIVYKVTSRGAAVGEATVDRRFRDVVALAETLAALFPGCFVPPRPSRSAIEGRRMLPAFIEERRVGIEKFLRRLVIHPVMGPAEATQVWLRSQSPDLRSCAEWLRLQPSPPPGLARSTARLMLQVVGRERTVPSPMEVTRPASERGDVYRLMHERTAQMRGVLSKSQPTALEEKLREEAASLQERTEALLTLSRKADALVARSGKRAKVLGQLSEALAALAAADSTAAEGRGAAAAATPAAAMSTAGEAAGKVGKLYGVATDAAAKHLTPLHDWLAAVPGAAAALATRERCLLTAATLEADAEAARGQLAAAEARAGGGAGGPAAVRKADALRAQLAQLAQLMAAGGAARDEYERVAGRNASELAAFKAAISRELADSVRELALVEAAAAQKAHAMWQQAAQALTGLAAQAAAVVAAGGSGGSGRAGAGRSGAGAGGARGPGFGGGGAAELPGGVGFVGSPGHAASNFFSATAGAGDAGGEQPFL</sequence>
<dbReference type="PaxDb" id="3055-EDO97699"/>
<dbReference type="Proteomes" id="UP000006906">
    <property type="component" value="Chromosome 2"/>
</dbReference>
<dbReference type="InterPro" id="IPR036871">
    <property type="entry name" value="PX_dom_sf"/>
</dbReference>
<dbReference type="GO" id="GO:0005543">
    <property type="term" value="F:phospholipid binding"/>
    <property type="evidence" value="ECO:0000318"/>
    <property type="project" value="GO_Central"/>
</dbReference>
<name>A0A2K3E1S3_CHLRE</name>
<dbReference type="SMART" id="SM00312">
    <property type="entry name" value="PX"/>
    <property type="match status" value="1"/>
</dbReference>
<dbReference type="InParanoid" id="A0A2K3E1S3"/>
<feature type="compositionally biased region" description="Gly residues" evidence="1">
    <location>
        <begin position="286"/>
        <end position="295"/>
    </location>
</feature>
<accession>A0A2K3E1S3</accession>
<dbReference type="SUPFAM" id="SSF64268">
    <property type="entry name" value="PX domain"/>
    <property type="match status" value="1"/>
</dbReference>
<gene>
    <name evidence="3" type="ORF">CHLRE_02g095102v5</name>
</gene>
<dbReference type="AlphaFoldDB" id="A0A2K3E1S3"/>
<feature type="compositionally biased region" description="Low complexity" evidence="1">
    <location>
        <begin position="264"/>
        <end position="278"/>
    </location>
</feature>
<dbReference type="PANTHER" id="PTHR46757:SF2">
    <property type="entry name" value="OS05G0346100 PROTEIN"/>
    <property type="match status" value="1"/>
</dbReference>
<dbReference type="InterPro" id="IPR001683">
    <property type="entry name" value="PX_dom"/>
</dbReference>
<dbReference type="InterPro" id="IPR044279">
    <property type="entry name" value="SNX2A/B"/>
</dbReference>
<dbReference type="GO" id="GO:0005768">
    <property type="term" value="C:endosome"/>
    <property type="evidence" value="ECO:0007669"/>
    <property type="project" value="UniProtKB-ARBA"/>
</dbReference>
<dbReference type="RefSeq" id="XP_001701189.2">
    <property type="nucleotide sequence ID" value="XM_001701137.2"/>
</dbReference>
<dbReference type="PROSITE" id="PS50195">
    <property type="entry name" value="PX"/>
    <property type="match status" value="1"/>
</dbReference>
<reference evidence="3 4" key="1">
    <citation type="journal article" date="2007" name="Science">
        <title>The Chlamydomonas genome reveals the evolution of key animal and plant functions.</title>
        <authorList>
            <person name="Merchant S.S."/>
            <person name="Prochnik S.E."/>
            <person name="Vallon O."/>
            <person name="Harris E.H."/>
            <person name="Karpowicz S.J."/>
            <person name="Witman G.B."/>
            <person name="Terry A."/>
            <person name="Salamov A."/>
            <person name="Fritz-Laylin L.K."/>
            <person name="Marechal-Drouard L."/>
            <person name="Marshall W.F."/>
            <person name="Qu L.H."/>
            <person name="Nelson D.R."/>
            <person name="Sanderfoot A.A."/>
            <person name="Spalding M.H."/>
            <person name="Kapitonov V.V."/>
            <person name="Ren Q."/>
            <person name="Ferris P."/>
            <person name="Lindquist E."/>
            <person name="Shapiro H."/>
            <person name="Lucas S.M."/>
            <person name="Grimwood J."/>
            <person name="Schmutz J."/>
            <person name="Cardol P."/>
            <person name="Cerutti H."/>
            <person name="Chanfreau G."/>
            <person name="Chen C.L."/>
            <person name="Cognat V."/>
            <person name="Croft M.T."/>
            <person name="Dent R."/>
            <person name="Dutcher S."/>
            <person name="Fernandez E."/>
            <person name="Fukuzawa H."/>
            <person name="Gonzalez-Ballester D."/>
            <person name="Gonzalez-Halphen D."/>
            <person name="Hallmann A."/>
            <person name="Hanikenne M."/>
            <person name="Hippler M."/>
            <person name="Inwood W."/>
            <person name="Jabbari K."/>
            <person name="Kalanon M."/>
            <person name="Kuras R."/>
            <person name="Lefebvre P.A."/>
            <person name="Lemaire S.D."/>
            <person name="Lobanov A.V."/>
            <person name="Lohr M."/>
            <person name="Manuell A."/>
            <person name="Meier I."/>
            <person name="Mets L."/>
            <person name="Mittag M."/>
            <person name="Mittelmeier T."/>
            <person name="Moroney J.V."/>
            <person name="Moseley J."/>
            <person name="Napoli C."/>
            <person name="Nedelcu A.M."/>
            <person name="Niyogi K."/>
            <person name="Novoselov S.V."/>
            <person name="Paulsen I.T."/>
            <person name="Pazour G."/>
            <person name="Purton S."/>
            <person name="Ral J.P."/>
            <person name="Riano-Pachon D.M."/>
            <person name="Riekhof W."/>
            <person name="Rymarquis L."/>
            <person name="Schroda M."/>
            <person name="Stern D."/>
            <person name="Umen J."/>
            <person name="Willows R."/>
            <person name="Wilson N."/>
            <person name="Zimmer S.L."/>
            <person name="Allmer J."/>
            <person name="Balk J."/>
            <person name="Bisova K."/>
            <person name="Chen C.J."/>
            <person name="Elias M."/>
            <person name="Gendler K."/>
            <person name="Hauser C."/>
            <person name="Lamb M.R."/>
            <person name="Ledford H."/>
            <person name="Long J.C."/>
            <person name="Minagawa J."/>
            <person name="Page M.D."/>
            <person name="Pan J."/>
            <person name="Pootakham W."/>
            <person name="Roje S."/>
            <person name="Rose A."/>
            <person name="Stahlberg E."/>
            <person name="Terauchi A.M."/>
            <person name="Yang P."/>
            <person name="Ball S."/>
            <person name="Bowler C."/>
            <person name="Dieckmann C.L."/>
            <person name="Gladyshev V.N."/>
            <person name="Green P."/>
            <person name="Jorgensen R."/>
            <person name="Mayfield S."/>
            <person name="Mueller-Roeber B."/>
            <person name="Rajamani S."/>
            <person name="Sayre R.T."/>
            <person name="Brokstein P."/>
            <person name="Dubchak I."/>
            <person name="Goodstein D."/>
            <person name="Hornick L."/>
            <person name="Huang Y.W."/>
            <person name="Jhaveri J."/>
            <person name="Luo Y."/>
            <person name="Martinez D."/>
            <person name="Ngau W.C."/>
            <person name="Otillar B."/>
            <person name="Poliakov A."/>
            <person name="Porter A."/>
            <person name="Szajkowski L."/>
            <person name="Werner G."/>
            <person name="Zhou K."/>
            <person name="Grigoriev I.V."/>
            <person name="Rokhsar D.S."/>
            <person name="Grossman A.R."/>
        </authorList>
    </citation>
    <scope>NUCLEOTIDE SEQUENCE [LARGE SCALE GENOMIC DNA]</scope>
    <source>
        <strain evidence="4">CC-503</strain>
    </source>
</reference>
<organism evidence="3 4">
    <name type="scientific">Chlamydomonas reinhardtii</name>
    <name type="common">Chlamydomonas smithii</name>
    <dbReference type="NCBI Taxonomy" id="3055"/>
    <lineage>
        <taxon>Eukaryota</taxon>
        <taxon>Viridiplantae</taxon>
        <taxon>Chlorophyta</taxon>
        <taxon>core chlorophytes</taxon>
        <taxon>Chlorophyceae</taxon>
        <taxon>CS clade</taxon>
        <taxon>Chlamydomonadales</taxon>
        <taxon>Chlamydomonadaceae</taxon>
        <taxon>Chlamydomonas</taxon>
    </lineage>
</organism>
<evidence type="ECO:0000259" key="2">
    <source>
        <dbReference type="PROSITE" id="PS50195"/>
    </source>
</evidence>
<dbReference type="GO" id="GO:0016192">
    <property type="term" value="P:vesicle-mediated transport"/>
    <property type="evidence" value="ECO:0000318"/>
    <property type="project" value="GO_Central"/>
</dbReference>
<dbReference type="STRING" id="3055.A0A2K3E1S3"/>
<dbReference type="Gene3D" id="3.30.1520.10">
    <property type="entry name" value="Phox-like domain"/>
    <property type="match status" value="1"/>
</dbReference>